<comment type="caution">
    <text evidence="1">The sequence shown here is derived from an EMBL/GenBank/DDBJ whole genome shotgun (WGS) entry which is preliminary data.</text>
</comment>
<dbReference type="Proteomes" id="UP000243579">
    <property type="component" value="Unassembled WGS sequence"/>
</dbReference>
<protein>
    <submittedName>
        <fullName evidence="1">Uncharacterized protein</fullName>
    </submittedName>
</protein>
<dbReference type="EMBL" id="JNBR01001490">
    <property type="protein sequence ID" value="OQR86696.1"/>
    <property type="molecule type" value="Genomic_DNA"/>
</dbReference>
<evidence type="ECO:0000313" key="1">
    <source>
        <dbReference type="EMBL" id="OQR86696.1"/>
    </source>
</evidence>
<organism evidence="1 2">
    <name type="scientific">Achlya hypogyna</name>
    <name type="common">Oomycete</name>
    <name type="synonym">Protoachlya hypogyna</name>
    <dbReference type="NCBI Taxonomy" id="1202772"/>
    <lineage>
        <taxon>Eukaryota</taxon>
        <taxon>Sar</taxon>
        <taxon>Stramenopiles</taxon>
        <taxon>Oomycota</taxon>
        <taxon>Saprolegniomycetes</taxon>
        <taxon>Saprolegniales</taxon>
        <taxon>Achlyaceae</taxon>
        <taxon>Achlya</taxon>
    </lineage>
</organism>
<keyword evidence="2" id="KW-1185">Reference proteome</keyword>
<name>A0A1V9YLV1_ACHHY</name>
<sequence>MEFVSRPAPFHAAKRRALGVAATPVTDCEDADSPFLSLSAASPPADDVKPALRVTSYCYATPAPCLHSRPLPRQRLLKRPRSPRALRTATSVLVLDDFTEGEMLASLAVNRDRFNATCAVAQ</sequence>
<reference evidence="1 2" key="1">
    <citation type="journal article" date="2014" name="Genome Biol. Evol.">
        <title>The secreted proteins of Achlya hypogyna and Thraustotheca clavata identify the ancestral oomycete secretome and reveal gene acquisitions by horizontal gene transfer.</title>
        <authorList>
            <person name="Misner I."/>
            <person name="Blouin N."/>
            <person name="Leonard G."/>
            <person name="Richards T.A."/>
            <person name="Lane C.E."/>
        </authorList>
    </citation>
    <scope>NUCLEOTIDE SEQUENCE [LARGE SCALE GENOMIC DNA]</scope>
    <source>
        <strain evidence="1 2">ATCC 48635</strain>
    </source>
</reference>
<dbReference type="AlphaFoldDB" id="A0A1V9YLV1"/>
<evidence type="ECO:0000313" key="2">
    <source>
        <dbReference type="Proteomes" id="UP000243579"/>
    </source>
</evidence>
<accession>A0A1V9YLV1</accession>
<gene>
    <name evidence="1" type="ORF">ACHHYP_20466</name>
</gene>
<proteinExistence type="predicted"/>